<reference evidence="1 2" key="1">
    <citation type="submission" date="2012-06" db="EMBL/GenBank/DDBJ databases">
        <title>Finished chromosome of genome of Cylindrospermum stagnale PCC 7417.</title>
        <authorList>
            <consortium name="US DOE Joint Genome Institute"/>
            <person name="Gugger M."/>
            <person name="Coursin T."/>
            <person name="Rippka R."/>
            <person name="Tandeau De Marsac N."/>
            <person name="Huntemann M."/>
            <person name="Wei C.-L."/>
            <person name="Han J."/>
            <person name="Detter J.C."/>
            <person name="Han C."/>
            <person name="Tapia R."/>
            <person name="Chen A."/>
            <person name="Kyrpides N."/>
            <person name="Mavromatis K."/>
            <person name="Markowitz V."/>
            <person name="Szeto E."/>
            <person name="Ivanova N."/>
            <person name="Pagani I."/>
            <person name="Pati A."/>
            <person name="Goodwin L."/>
            <person name="Nordberg H.P."/>
            <person name="Cantor M.N."/>
            <person name="Hua S.X."/>
            <person name="Woyke T."/>
            <person name="Kerfeld C.A."/>
        </authorList>
    </citation>
    <scope>NUCLEOTIDE SEQUENCE [LARGE SCALE GENOMIC DNA]</scope>
    <source>
        <strain evidence="1 2">PCC 7417</strain>
    </source>
</reference>
<evidence type="ECO:0000313" key="2">
    <source>
        <dbReference type="Proteomes" id="UP000010475"/>
    </source>
</evidence>
<accession>K9X2L9</accession>
<dbReference type="AlphaFoldDB" id="K9X2L9"/>
<proteinExistence type="predicted"/>
<dbReference type="EMBL" id="CP003642">
    <property type="protein sequence ID" value="AFZ26890.1"/>
    <property type="molecule type" value="Genomic_DNA"/>
</dbReference>
<dbReference type="Proteomes" id="UP000010475">
    <property type="component" value="Chromosome"/>
</dbReference>
<evidence type="ECO:0000313" key="1">
    <source>
        <dbReference type="EMBL" id="AFZ26890.1"/>
    </source>
</evidence>
<dbReference type="STRING" id="56107.Cylst_4834"/>
<organism evidence="1 2">
    <name type="scientific">Cylindrospermum stagnale PCC 7417</name>
    <dbReference type="NCBI Taxonomy" id="56107"/>
    <lineage>
        <taxon>Bacteria</taxon>
        <taxon>Bacillati</taxon>
        <taxon>Cyanobacteriota</taxon>
        <taxon>Cyanophyceae</taxon>
        <taxon>Nostocales</taxon>
        <taxon>Nostocaceae</taxon>
        <taxon>Cylindrospermum</taxon>
    </lineage>
</organism>
<name>K9X2L9_9NOST</name>
<gene>
    <name evidence="1" type="ORF">Cylst_4834</name>
</gene>
<sequence length="59" mass="6769">MAIMCDRLYSLDSIARVSIDTETQPLSLTESQVKITEKSLKTDLSEDKKWYYLLSSLIP</sequence>
<dbReference type="HOGENOM" id="CLU_2952738_0_0_3"/>
<keyword evidence="2" id="KW-1185">Reference proteome</keyword>
<dbReference type="KEGG" id="csg:Cylst_4834"/>
<dbReference type="RefSeq" id="WP_015210127.1">
    <property type="nucleotide sequence ID" value="NC_019757.1"/>
</dbReference>
<protein>
    <submittedName>
        <fullName evidence="1">Uncharacterized protein</fullName>
    </submittedName>
</protein>